<feature type="transmembrane region" description="Helical" evidence="1">
    <location>
        <begin position="34"/>
        <end position="51"/>
    </location>
</feature>
<evidence type="ECO:0000256" key="1">
    <source>
        <dbReference type="SAM" id="Phobius"/>
    </source>
</evidence>
<dbReference type="EMBL" id="JAERPS020000002">
    <property type="protein sequence ID" value="MBZ9611347.1"/>
    <property type="molecule type" value="Genomic_DNA"/>
</dbReference>
<feature type="transmembrane region" description="Helical" evidence="1">
    <location>
        <begin position="116"/>
        <end position="135"/>
    </location>
</feature>
<protein>
    <recommendedName>
        <fullName evidence="4">Acyltransferase 3 domain-containing protein</fullName>
    </recommendedName>
</protein>
<evidence type="ECO:0008006" key="4">
    <source>
        <dbReference type="Google" id="ProtNLM"/>
    </source>
</evidence>
<feature type="transmembrane region" description="Helical" evidence="1">
    <location>
        <begin position="87"/>
        <end position="109"/>
    </location>
</feature>
<feature type="transmembrane region" description="Helical" evidence="1">
    <location>
        <begin position="141"/>
        <end position="162"/>
    </location>
</feature>
<sequence length="189" mass="21682">MTAIIAGPKILLLLPTWLLGVVLFHICKKIRHHLSIGVLLILSSTCLYTFYRLSGLPDHLYDFTQDAFGAIFVRSNLEFSRWFLNDYIVALLVSMNIFGVVLCSANFSINEKLSFYIRYFAGMTFTLYLFHYPLLQLFGSIFNSSAAVIILTLANIVIIAPLTEGRKSYWLKLVNRLHSQVRKPVHNRY</sequence>
<keyword evidence="1" id="KW-0472">Membrane</keyword>
<name>A0ABS7X729_9GAMM</name>
<keyword evidence="3" id="KW-1185">Reference proteome</keyword>
<keyword evidence="1" id="KW-1133">Transmembrane helix</keyword>
<evidence type="ECO:0000313" key="2">
    <source>
        <dbReference type="EMBL" id="MBZ9611347.1"/>
    </source>
</evidence>
<reference evidence="2 3" key="2">
    <citation type="submission" date="2021-08" db="EMBL/GenBank/DDBJ databases">
        <title>Rheinheimera aquimaris sp. nov., isolated from seawater of the East Sea in Korea.</title>
        <authorList>
            <person name="Kim K.H."/>
            <person name="Wenting R."/>
            <person name="Kim K.R."/>
            <person name="Jeon C.O."/>
        </authorList>
    </citation>
    <scope>NUCLEOTIDE SEQUENCE [LARGE SCALE GENOMIC DNA]</scope>
    <source>
        <strain evidence="2 3">MA-13</strain>
    </source>
</reference>
<dbReference type="RefSeq" id="WP_205309523.1">
    <property type="nucleotide sequence ID" value="NZ_JAERPS020000002.1"/>
</dbReference>
<comment type="caution">
    <text evidence="2">The sequence shown here is derived from an EMBL/GenBank/DDBJ whole genome shotgun (WGS) entry which is preliminary data.</text>
</comment>
<feature type="transmembrane region" description="Helical" evidence="1">
    <location>
        <begin position="6"/>
        <end position="27"/>
    </location>
</feature>
<gene>
    <name evidence="2" type="ORF">I4W93_007030</name>
</gene>
<evidence type="ECO:0000313" key="3">
    <source>
        <dbReference type="Proteomes" id="UP000663814"/>
    </source>
</evidence>
<keyword evidence="1" id="KW-0812">Transmembrane</keyword>
<organism evidence="2 3">
    <name type="scientific">Rheinheimera maricola</name>
    <dbReference type="NCBI Taxonomy" id="2793282"/>
    <lineage>
        <taxon>Bacteria</taxon>
        <taxon>Pseudomonadati</taxon>
        <taxon>Pseudomonadota</taxon>
        <taxon>Gammaproteobacteria</taxon>
        <taxon>Chromatiales</taxon>
        <taxon>Chromatiaceae</taxon>
        <taxon>Rheinheimera</taxon>
    </lineage>
</organism>
<reference evidence="2 3" key="1">
    <citation type="submission" date="2020-12" db="EMBL/GenBank/DDBJ databases">
        <authorList>
            <person name="Ruan W."/>
            <person name="Khan S.A."/>
            <person name="Jeon C.O."/>
        </authorList>
    </citation>
    <scope>NUCLEOTIDE SEQUENCE [LARGE SCALE GENOMIC DNA]</scope>
    <source>
        <strain evidence="2 3">MA-13</strain>
    </source>
</reference>
<proteinExistence type="predicted"/>
<accession>A0ABS7X729</accession>
<dbReference type="Proteomes" id="UP000663814">
    <property type="component" value="Unassembled WGS sequence"/>
</dbReference>